<evidence type="ECO:0000313" key="1">
    <source>
        <dbReference type="EMBL" id="MFC7669958.1"/>
    </source>
</evidence>
<comment type="caution">
    <text evidence="1">The sequence shown here is derived from an EMBL/GenBank/DDBJ whole genome shotgun (WGS) entry which is preliminary data.</text>
</comment>
<sequence>MAQDQKPELPYNAKLVVRQPEVGLGSPSFVPSPQVRGMKSLADGTVYWVSSDNRQLLAYQGNRLAWKTDVVAACSTIIGQPKIRKVVLSSKTIFVTVGDRTFAEVNADTGKVSKSDVQRD</sequence>
<organism evidence="1 2">
    <name type="scientific">Hymenobacter humi</name>
    <dbReference type="NCBI Taxonomy" id="1411620"/>
    <lineage>
        <taxon>Bacteria</taxon>
        <taxon>Pseudomonadati</taxon>
        <taxon>Bacteroidota</taxon>
        <taxon>Cytophagia</taxon>
        <taxon>Cytophagales</taxon>
        <taxon>Hymenobacteraceae</taxon>
        <taxon>Hymenobacter</taxon>
    </lineage>
</organism>
<evidence type="ECO:0000313" key="2">
    <source>
        <dbReference type="Proteomes" id="UP001596513"/>
    </source>
</evidence>
<keyword evidence="2" id="KW-1185">Reference proteome</keyword>
<dbReference type="RefSeq" id="WP_380205427.1">
    <property type="nucleotide sequence ID" value="NZ_JBHTEK010000001.1"/>
</dbReference>
<gene>
    <name evidence="1" type="ORF">ACFQT0_23275</name>
</gene>
<dbReference type="Proteomes" id="UP001596513">
    <property type="component" value="Unassembled WGS sequence"/>
</dbReference>
<name>A0ABW2U8W6_9BACT</name>
<proteinExistence type="predicted"/>
<reference evidence="2" key="1">
    <citation type="journal article" date="2019" name="Int. J. Syst. Evol. Microbiol.">
        <title>The Global Catalogue of Microorganisms (GCM) 10K type strain sequencing project: providing services to taxonomists for standard genome sequencing and annotation.</title>
        <authorList>
            <consortium name="The Broad Institute Genomics Platform"/>
            <consortium name="The Broad Institute Genome Sequencing Center for Infectious Disease"/>
            <person name="Wu L."/>
            <person name="Ma J."/>
        </authorList>
    </citation>
    <scope>NUCLEOTIDE SEQUENCE [LARGE SCALE GENOMIC DNA]</scope>
    <source>
        <strain evidence="2">JCM 19635</strain>
    </source>
</reference>
<dbReference type="EMBL" id="JBHTEK010000001">
    <property type="protein sequence ID" value="MFC7669958.1"/>
    <property type="molecule type" value="Genomic_DNA"/>
</dbReference>
<protein>
    <submittedName>
        <fullName evidence="1">Uncharacterized protein</fullName>
    </submittedName>
</protein>
<accession>A0ABW2U8W6</accession>